<dbReference type="KEGG" id="yrb:UGYR_06405"/>
<gene>
    <name evidence="1" type="ORF">CSF007_13955</name>
    <name evidence="2" type="ORF">NCTC10476_02928</name>
</gene>
<evidence type="ECO:0000313" key="3">
    <source>
        <dbReference type="Proteomes" id="UP000255169"/>
    </source>
</evidence>
<accession>A0A085U5X9</accession>
<dbReference type="eggNOG" id="ENOG5032ZP5">
    <property type="taxonomic scope" value="Bacteria"/>
</dbReference>
<sequence length="112" mass="12734">MTMRELEVKFLSAMNELQSTFEKQHQVWQESYEALQHALEQSLAREATLKAQNDLLQKKLSNANSLPEQHQLVKQIKMLGAHLDALAKDAASFNRHLNTTQQTPGNFGGDHH</sequence>
<reference evidence="1" key="1">
    <citation type="journal article" date="2015" name="Genome Announc.">
        <title>Complete Genome Sequence of Yersinia ruckeri Strain CSF007-82, Etiologic Agent of Red Mouth Disease in Salmonid Fish.</title>
        <authorList>
            <person name="Nelson M.C."/>
            <person name="LaPatra S.E."/>
            <person name="Welch T.J."/>
            <person name="Graf J."/>
        </authorList>
    </citation>
    <scope>NUCLEOTIDE SEQUENCE</scope>
    <source>
        <strain evidence="1">CSF007-82</strain>
    </source>
</reference>
<dbReference type="AlphaFoldDB" id="A0A085U5X9"/>
<evidence type="ECO:0000313" key="1">
    <source>
        <dbReference type="EMBL" id="CEK28523.1"/>
    </source>
</evidence>
<proteinExistence type="predicted"/>
<protein>
    <submittedName>
        <fullName evidence="2">MbeD/MobD like</fullName>
    </submittedName>
</protein>
<dbReference type="RefSeq" id="WP_038243555.1">
    <property type="nucleotide sequence ID" value="NZ_CABIHT010000015.1"/>
</dbReference>
<dbReference type="GeneID" id="66880401"/>
<evidence type="ECO:0000313" key="2">
    <source>
        <dbReference type="EMBL" id="SUQ01562.1"/>
    </source>
</evidence>
<dbReference type="Proteomes" id="UP000255169">
    <property type="component" value="Unassembled WGS sequence"/>
</dbReference>
<dbReference type="EMBL" id="UHJG01000001">
    <property type="protein sequence ID" value="SUQ01562.1"/>
    <property type="molecule type" value="Genomic_DNA"/>
</dbReference>
<dbReference type="PATRIC" id="fig|29486.44.peg.2200"/>
<name>A0A085U5X9_YERRU</name>
<reference evidence="2 3" key="2">
    <citation type="submission" date="2018-06" db="EMBL/GenBank/DDBJ databases">
        <authorList>
            <consortium name="Pathogen Informatics"/>
            <person name="Doyle S."/>
        </authorList>
    </citation>
    <scope>NUCLEOTIDE SEQUENCE [LARGE SCALE GENOMIC DNA]</scope>
    <source>
        <strain evidence="2 3">NCTC10476</strain>
    </source>
</reference>
<keyword evidence="3" id="KW-1185">Reference proteome</keyword>
<dbReference type="InterPro" id="IPR006983">
    <property type="entry name" value="MbeD_MobD"/>
</dbReference>
<dbReference type="Pfam" id="PF04899">
    <property type="entry name" value="MbeD_MobD"/>
    <property type="match status" value="1"/>
</dbReference>
<dbReference type="EMBL" id="LN681231">
    <property type="protein sequence ID" value="CEK28523.1"/>
    <property type="molecule type" value="Genomic_DNA"/>
</dbReference>
<organism evidence="1">
    <name type="scientific">Yersinia ruckeri</name>
    <dbReference type="NCBI Taxonomy" id="29486"/>
    <lineage>
        <taxon>Bacteria</taxon>
        <taxon>Pseudomonadati</taxon>
        <taxon>Pseudomonadota</taxon>
        <taxon>Gammaproteobacteria</taxon>
        <taxon>Enterobacterales</taxon>
        <taxon>Yersiniaceae</taxon>
        <taxon>Yersinia</taxon>
    </lineage>
</organism>